<name>A0A314UDN2_PRUYE</name>
<organism evidence="1 2">
    <name type="scientific">Prunus yedoensis var. nudiflora</name>
    <dbReference type="NCBI Taxonomy" id="2094558"/>
    <lineage>
        <taxon>Eukaryota</taxon>
        <taxon>Viridiplantae</taxon>
        <taxon>Streptophyta</taxon>
        <taxon>Embryophyta</taxon>
        <taxon>Tracheophyta</taxon>
        <taxon>Spermatophyta</taxon>
        <taxon>Magnoliopsida</taxon>
        <taxon>eudicotyledons</taxon>
        <taxon>Gunneridae</taxon>
        <taxon>Pentapetalae</taxon>
        <taxon>rosids</taxon>
        <taxon>fabids</taxon>
        <taxon>Rosales</taxon>
        <taxon>Rosaceae</taxon>
        <taxon>Amygdaloideae</taxon>
        <taxon>Amygdaleae</taxon>
        <taxon>Prunus</taxon>
    </lineage>
</organism>
<accession>A0A314UDN2</accession>
<protein>
    <submittedName>
        <fullName evidence="1">Uncharacterized protein</fullName>
    </submittedName>
</protein>
<evidence type="ECO:0000313" key="2">
    <source>
        <dbReference type="Proteomes" id="UP000250321"/>
    </source>
</evidence>
<dbReference type="Proteomes" id="UP000250321">
    <property type="component" value="Unassembled WGS sequence"/>
</dbReference>
<keyword evidence="2" id="KW-1185">Reference proteome</keyword>
<comment type="caution">
    <text evidence="1">The sequence shown here is derived from an EMBL/GenBank/DDBJ whole genome shotgun (WGS) entry which is preliminary data.</text>
</comment>
<evidence type="ECO:0000313" key="1">
    <source>
        <dbReference type="EMBL" id="PQM33029.1"/>
    </source>
</evidence>
<sequence length="64" mass="6763">MVIASKTLNATQAMRDMGGNLSHKDLGLSFFSYKYLPPISGQRVTSNLAIGEGPTGSNPSSPLH</sequence>
<reference evidence="1 2" key="1">
    <citation type="submission" date="2018-02" db="EMBL/GenBank/DDBJ databases">
        <title>Draft genome of wild Prunus yedoensis var. nudiflora.</title>
        <authorList>
            <person name="Baek S."/>
            <person name="Kim J.-H."/>
            <person name="Choi K."/>
            <person name="Kim G.-B."/>
            <person name="Cho A."/>
            <person name="Jang H."/>
            <person name="Shin C.-H."/>
            <person name="Yu H.-J."/>
            <person name="Mun J.-H."/>
        </authorList>
    </citation>
    <scope>NUCLEOTIDE SEQUENCE [LARGE SCALE GENOMIC DNA]</scope>
    <source>
        <strain evidence="2">cv. Jeju island</strain>
        <tissue evidence="1">Leaf</tissue>
    </source>
</reference>
<proteinExistence type="predicted"/>
<gene>
    <name evidence="1" type="ORF">Pyn_31510</name>
</gene>
<dbReference type="EMBL" id="PJQY01003980">
    <property type="protein sequence ID" value="PQM33029.1"/>
    <property type="molecule type" value="Genomic_DNA"/>
</dbReference>
<dbReference type="AlphaFoldDB" id="A0A314UDN2"/>